<organism evidence="21 22">
    <name type="scientific">Chiloscyllium punctatum</name>
    <name type="common">Brownbanded bambooshark</name>
    <name type="synonym">Hemiscyllium punctatum</name>
    <dbReference type="NCBI Taxonomy" id="137246"/>
    <lineage>
        <taxon>Eukaryota</taxon>
        <taxon>Metazoa</taxon>
        <taxon>Chordata</taxon>
        <taxon>Craniata</taxon>
        <taxon>Vertebrata</taxon>
        <taxon>Chondrichthyes</taxon>
        <taxon>Elasmobranchii</taxon>
        <taxon>Galeomorphii</taxon>
        <taxon>Galeoidea</taxon>
        <taxon>Orectolobiformes</taxon>
        <taxon>Hemiscylliidae</taxon>
        <taxon>Chiloscyllium</taxon>
    </lineage>
</organism>
<dbReference type="InterPro" id="IPR034735">
    <property type="entry name" value="NEMO_ZF"/>
</dbReference>
<evidence type="ECO:0000259" key="20">
    <source>
        <dbReference type="PROSITE" id="PS51801"/>
    </source>
</evidence>
<evidence type="ECO:0000256" key="9">
    <source>
        <dbReference type="ARBA" id="ARBA00023015"/>
    </source>
</evidence>
<evidence type="ECO:0000313" key="22">
    <source>
        <dbReference type="Proteomes" id="UP000287033"/>
    </source>
</evidence>
<reference evidence="21 22" key="1">
    <citation type="journal article" date="2018" name="Nat. Ecol. Evol.">
        <title>Shark genomes provide insights into elasmobranch evolution and the origin of vertebrates.</title>
        <authorList>
            <person name="Hara Y"/>
            <person name="Yamaguchi K"/>
            <person name="Onimaru K"/>
            <person name="Kadota M"/>
            <person name="Koyanagi M"/>
            <person name="Keeley SD"/>
            <person name="Tatsumi K"/>
            <person name="Tanaka K"/>
            <person name="Motone F"/>
            <person name="Kageyama Y"/>
            <person name="Nozu R"/>
            <person name="Adachi N"/>
            <person name="Nishimura O"/>
            <person name="Nakagawa R"/>
            <person name="Tanegashima C"/>
            <person name="Kiyatake I"/>
            <person name="Matsumoto R"/>
            <person name="Murakumo K"/>
            <person name="Nishida K"/>
            <person name="Terakita A"/>
            <person name="Kuratani S"/>
            <person name="Sato K"/>
            <person name="Hyodo S Kuraku.S."/>
        </authorList>
    </citation>
    <scope>NUCLEOTIDE SEQUENCE [LARGE SCALE GENOMIC DNA]</scope>
</reference>
<evidence type="ECO:0000256" key="15">
    <source>
        <dbReference type="ARBA" id="ARBA00073020"/>
    </source>
</evidence>
<feature type="coiled-coil region" evidence="18">
    <location>
        <begin position="293"/>
        <end position="400"/>
    </location>
</feature>
<dbReference type="FunFam" id="1.20.5.990:FF:000005">
    <property type="entry name" value="TNFAIP3 interacting protein 2"/>
    <property type="match status" value="1"/>
</dbReference>
<keyword evidence="11" id="KW-0804">Transcription</keyword>
<feature type="compositionally biased region" description="Basic and acidic residues" evidence="19">
    <location>
        <begin position="207"/>
        <end position="226"/>
    </location>
</feature>
<dbReference type="OrthoDB" id="6066489at2759"/>
<gene>
    <name evidence="21" type="ORF">chiPu_0012760</name>
</gene>
<evidence type="ECO:0000256" key="17">
    <source>
        <dbReference type="PROSITE-ProRule" id="PRU01142"/>
    </source>
</evidence>
<evidence type="ECO:0000256" key="11">
    <source>
        <dbReference type="ARBA" id="ARBA00023163"/>
    </source>
</evidence>
<dbReference type="GO" id="GO:0071222">
    <property type="term" value="P:cellular response to lipopolysaccharide"/>
    <property type="evidence" value="ECO:0007669"/>
    <property type="project" value="TreeGrafter"/>
</dbReference>
<dbReference type="Gene3D" id="1.20.5.990">
    <property type="entry name" value="Nemo cc2-lz domain - 1d5 darpin complex"/>
    <property type="match status" value="1"/>
</dbReference>
<keyword evidence="22" id="KW-1185">Reference proteome</keyword>
<comment type="subunit">
    <text evidence="14">Interacts with STK11/LKB1, TNFAIP3, IKBKG, NFKB1, MAP3K8, TEK, RIPK1, CHUK, IKBKB and SMARCD1. Interacts with polyubiquitin.</text>
</comment>
<proteinExistence type="predicted"/>
<evidence type="ECO:0000256" key="1">
    <source>
        <dbReference type="ARBA" id="ARBA00004496"/>
    </source>
</evidence>
<comment type="function">
    <text evidence="13">Inhibits NF-kappa-B activation by blocking the interaction of RIPK1 with its downstream effector NEMO/IKBKG. Forms a ternary complex with NFKB1 and MAP3K8 but appears to function upstream of MAP3K8 in the TLR4 signaling pathway that regulates MAP3K8 activation. Involved in activation of the MEK/ERK signaling pathway during innate immune response; this function seems to be stimulus- and cell type specific. Required for stability of MAP3K8. Involved in regulation of apoptosis in endothelial cells; promotes TEK agonist-stimulated endothelial survival. May act as transcriptional coactivator when translocated to the nucleus. Enhances CHUK-mediated NF-kappa-B activation involving NF-kappa-B p50-p65 and p50-c-Rel complexes.</text>
</comment>
<keyword evidence="5" id="KW-0479">Metal-binding</keyword>
<keyword evidence="12" id="KW-0395">Inflammatory response</keyword>
<evidence type="ECO:0000256" key="2">
    <source>
        <dbReference type="ARBA" id="ARBA00022490"/>
    </source>
</evidence>
<dbReference type="GO" id="GO:0006357">
    <property type="term" value="P:regulation of transcription by RNA polymerase II"/>
    <property type="evidence" value="ECO:0007669"/>
    <property type="project" value="TreeGrafter"/>
</dbReference>
<dbReference type="GO" id="GO:0006954">
    <property type="term" value="P:inflammatory response"/>
    <property type="evidence" value="ECO:0007669"/>
    <property type="project" value="UniProtKB-KW"/>
</dbReference>
<dbReference type="AlphaFoldDB" id="A0A401SV57"/>
<dbReference type="GO" id="GO:0006915">
    <property type="term" value="P:apoptotic process"/>
    <property type="evidence" value="ECO:0007669"/>
    <property type="project" value="UniProtKB-KW"/>
</dbReference>
<evidence type="ECO:0000256" key="13">
    <source>
        <dbReference type="ARBA" id="ARBA00055998"/>
    </source>
</evidence>
<dbReference type="InterPro" id="IPR022008">
    <property type="entry name" value="EABR"/>
</dbReference>
<keyword evidence="4" id="KW-0053">Apoptosis</keyword>
<evidence type="ECO:0000256" key="4">
    <source>
        <dbReference type="ARBA" id="ARBA00022703"/>
    </source>
</evidence>
<dbReference type="GO" id="GO:0070530">
    <property type="term" value="F:K63-linked polyubiquitin modification-dependent protein binding"/>
    <property type="evidence" value="ECO:0007669"/>
    <property type="project" value="InterPro"/>
</dbReference>
<dbReference type="Pfam" id="PF12180">
    <property type="entry name" value="EABR"/>
    <property type="match status" value="1"/>
</dbReference>
<keyword evidence="6 17" id="KW-0863">Zinc-finger</keyword>
<evidence type="ECO:0000256" key="8">
    <source>
        <dbReference type="ARBA" id="ARBA00022843"/>
    </source>
</evidence>
<keyword evidence="10 18" id="KW-0175">Coiled coil</keyword>
<keyword evidence="3" id="KW-0597">Phosphoprotein</keyword>
<comment type="subcellular location">
    <subcellularLocation>
        <location evidence="1">Cytoplasm</location>
    </subcellularLocation>
</comment>
<evidence type="ECO:0000313" key="21">
    <source>
        <dbReference type="EMBL" id="GCC34287.1"/>
    </source>
</evidence>
<feature type="compositionally biased region" description="Polar residues" evidence="19">
    <location>
        <begin position="438"/>
        <end position="450"/>
    </location>
</feature>
<dbReference type="GO" id="GO:0043123">
    <property type="term" value="P:positive regulation of canonical NF-kappaB signal transduction"/>
    <property type="evidence" value="ECO:0007669"/>
    <property type="project" value="TreeGrafter"/>
</dbReference>
<name>A0A401SV57_CHIPU</name>
<feature type="region of interest" description="Disordered" evidence="19">
    <location>
        <begin position="198"/>
        <end position="228"/>
    </location>
</feature>
<feature type="region of interest" description="Disordered" evidence="19">
    <location>
        <begin position="425"/>
        <end position="450"/>
    </location>
</feature>
<dbReference type="GO" id="GO:0008270">
    <property type="term" value="F:zinc ion binding"/>
    <property type="evidence" value="ECO:0007669"/>
    <property type="project" value="UniProtKB-KW"/>
</dbReference>
<protein>
    <recommendedName>
        <fullName evidence="15">TNFAIP3-interacting protein 2</fullName>
    </recommendedName>
    <alternativeName>
        <fullName evidence="16">A20-binding inhibitor of NF-kappa-B activation 2</fullName>
    </alternativeName>
</protein>
<evidence type="ECO:0000256" key="6">
    <source>
        <dbReference type="ARBA" id="ARBA00022771"/>
    </source>
</evidence>
<dbReference type="PROSITE" id="PS51801">
    <property type="entry name" value="ZF_CCHC_NOA"/>
    <property type="match status" value="1"/>
</dbReference>
<comment type="caution">
    <text evidence="21">The sequence shown here is derived from an EMBL/GenBank/DDBJ whole genome shotgun (WGS) entry which is preliminary data.</text>
</comment>
<evidence type="ECO:0000256" key="3">
    <source>
        <dbReference type="ARBA" id="ARBA00022553"/>
    </source>
</evidence>
<evidence type="ECO:0000256" key="12">
    <source>
        <dbReference type="ARBA" id="ARBA00023198"/>
    </source>
</evidence>
<accession>A0A401SV57</accession>
<evidence type="ECO:0000256" key="18">
    <source>
        <dbReference type="SAM" id="Coils"/>
    </source>
</evidence>
<dbReference type="GO" id="GO:0034138">
    <property type="term" value="P:toll-like receptor 3 signaling pathway"/>
    <property type="evidence" value="ECO:0007669"/>
    <property type="project" value="TreeGrafter"/>
</dbReference>
<dbReference type="Proteomes" id="UP000287033">
    <property type="component" value="Unassembled WGS sequence"/>
</dbReference>
<evidence type="ECO:0000256" key="7">
    <source>
        <dbReference type="ARBA" id="ARBA00022833"/>
    </source>
</evidence>
<dbReference type="EMBL" id="BEZZ01000585">
    <property type="protein sequence ID" value="GCC34287.1"/>
    <property type="molecule type" value="Genomic_DNA"/>
</dbReference>
<evidence type="ECO:0000256" key="19">
    <source>
        <dbReference type="SAM" id="MobiDB-lite"/>
    </source>
</evidence>
<dbReference type="GO" id="GO:0034134">
    <property type="term" value="P:toll-like receptor 2 signaling pathway"/>
    <property type="evidence" value="ECO:0007669"/>
    <property type="project" value="TreeGrafter"/>
</dbReference>
<dbReference type="GO" id="GO:0005737">
    <property type="term" value="C:cytoplasm"/>
    <property type="evidence" value="ECO:0007669"/>
    <property type="project" value="UniProtKB-SubCell"/>
</dbReference>
<keyword evidence="9" id="KW-0805">Transcription regulation</keyword>
<dbReference type="PANTHER" id="PTHR31882">
    <property type="entry name" value="TNFAIP3-INTERACTING PROTEIN COILED COIL FAMILY MEMBER"/>
    <property type="match status" value="1"/>
</dbReference>
<feature type="domain" description="CCHC NOA-type" evidence="20">
    <location>
        <begin position="449"/>
        <end position="481"/>
    </location>
</feature>
<evidence type="ECO:0000256" key="10">
    <source>
        <dbReference type="ARBA" id="ARBA00023054"/>
    </source>
</evidence>
<evidence type="ECO:0000256" key="16">
    <source>
        <dbReference type="ARBA" id="ARBA00079469"/>
    </source>
</evidence>
<evidence type="ECO:0000256" key="14">
    <source>
        <dbReference type="ARBA" id="ARBA00063508"/>
    </source>
</evidence>
<keyword evidence="8" id="KW-0832">Ubl conjugation</keyword>
<keyword evidence="2" id="KW-0963">Cytoplasm</keyword>
<sequence>MSVDNDEVCSRLTKENRGPKARLKSYNAITTFYHETLQEVGRLSQELALKDGLVKELQARLAAYEGSTAVVSYGQEPGVSFGPSGSLVDCLLQEVGKAKKELADSSRTWQQENTKLKEDLQAVQLRLREKEREVEQMVSSSKHEATSEIARLHQTLRDKERLHATQRLWCRSLADETEQLQLRLASTADMCQQLAQQLEEQQAKTGHRMEKEQNPARQDAELHQADSPDSNMCQLQEENRVLKQKVLYVEDLNAKWQKYDISREEYVKNLHQQLKDLKSRVDRTGLSAPQANENVLQQEILRLNRLLEESMKECGRLAGFRDGLDKERVTIQQLRGELQTAQAAEAAANERVQMLEQQVLVYKDDFHSEREDRERAQSRIQELEEEMACLRLQLPRKQEHRDAAARHHGRISPYYLEPNVQAPFLGNSTETPAKISHPLQSSGSPGTEARQQGLLQCPKCMRLFNDEVSDECLRHISECCQ</sequence>
<keyword evidence="7" id="KW-0862">Zinc</keyword>
<evidence type="ECO:0000256" key="5">
    <source>
        <dbReference type="ARBA" id="ARBA00022723"/>
    </source>
</evidence>
<dbReference type="PANTHER" id="PTHR31882:SF6">
    <property type="entry name" value="TNFAIP3-INTERACTING PROTEIN 2"/>
    <property type="match status" value="1"/>
</dbReference>
<dbReference type="OMA" id="INDCAEA"/>